<dbReference type="AlphaFoldDB" id="A0A2N5W5H8"/>
<evidence type="ECO:0000313" key="2">
    <source>
        <dbReference type="EMBL" id="PLW57497.1"/>
    </source>
</evidence>
<dbReference type="EMBL" id="PGCJ01000010">
    <property type="protein sequence ID" value="PLW57497.1"/>
    <property type="molecule type" value="Genomic_DNA"/>
</dbReference>
<keyword evidence="1" id="KW-1133">Transmembrane helix</keyword>
<comment type="caution">
    <text evidence="2">The sequence shown here is derived from an EMBL/GenBank/DDBJ whole genome shotgun (WGS) entry which is preliminary data.</text>
</comment>
<sequence>MSAIIIPQGMENSNMASSYDASSQNKNHDAVIRKILTTTSIIAFICAGVLCISSLVGYGVWCCCKKRCKRYLLNHQTDVLTFPPLSHNLPSSPDGIAPEKATCIPDTPLSGGRGSGDHILHIVVPDSRSCEKDACDIPLILAATEPNEPMVDSQDSCTIMKDASASPASWGSRRDLIPGLPQHITFVPKVLLTANPSYLKSLPGSQLTSLRPNPHDKMITKPLPTAAEPKSCKMSPAEALKELEKYIEQVNLGVFDDSDDDDSFLSSNPGSPSVSLPNSSFLPVPFPRYNYQKTTPLRRNPAHLQSTISYSNRFRKQENTVDDLKVADQIGNVV</sequence>
<feature type="transmembrane region" description="Helical" evidence="1">
    <location>
        <begin position="41"/>
        <end position="61"/>
    </location>
</feature>
<dbReference type="Proteomes" id="UP000235388">
    <property type="component" value="Unassembled WGS sequence"/>
</dbReference>
<gene>
    <name evidence="2" type="ORF">PCANC_02633</name>
</gene>
<organism evidence="2 3">
    <name type="scientific">Puccinia coronata f. sp. avenae</name>
    <dbReference type="NCBI Taxonomy" id="200324"/>
    <lineage>
        <taxon>Eukaryota</taxon>
        <taxon>Fungi</taxon>
        <taxon>Dikarya</taxon>
        <taxon>Basidiomycota</taxon>
        <taxon>Pucciniomycotina</taxon>
        <taxon>Pucciniomycetes</taxon>
        <taxon>Pucciniales</taxon>
        <taxon>Pucciniaceae</taxon>
        <taxon>Puccinia</taxon>
    </lineage>
</organism>
<accession>A0A2N5W5H8</accession>
<reference evidence="2 3" key="1">
    <citation type="submission" date="2017-11" db="EMBL/GenBank/DDBJ databases">
        <title>De novo assembly and phasing of dikaryotic genomes from two isolates of Puccinia coronata f. sp. avenae, the causal agent of oat crown rust.</title>
        <authorList>
            <person name="Miller M.E."/>
            <person name="Zhang Y."/>
            <person name="Omidvar V."/>
            <person name="Sperschneider J."/>
            <person name="Schwessinger B."/>
            <person name="Raley C."/>
            <person name="Palmer J.M."/>
            <person name="Garnica D."/>
            <person name="Upadhyaya N."/>
            <person name="Rathjen J."/>
            <person name="Taylor J.M."/>
            <person name="Park R.F."/>
            <person name="Dodds P.N."/>
            <person name="Hirsch C.D."/>
            <person name="Kianian S.F."/>
            <person name="Figueroa M."/>
        </authorList>
    </citation>
    <scope>NUCLEOTIDE SEQUENCE [LARGE SCALE GENOMIC DNA]</scope>
    <source>
        <strain evidence="2">12NC29</strain>
    </source>
</reference>
<proteinExistence type="predicted"/>
<keyword evidence="3" id="KW-1185">Reference proteome</keyword>
<dbReference type="OrthoDB" id="2498445at2759"/>
<keyword evidence="1" id="KW-0472">Membrane</keyword>
<evidence type="ECO:0000256" key="1">
    <source>
        <dbReference type="SAM" id="Phobius"/>
    </source>
</evidence>
<protein>
    <submittedName>
        <fullName evidence="2">Uncharacterized protein</fullName>
    </submittedName>
</protein>
<keyword evidence="1" id="KW-0812">Transmembrane</keyword>
<name>A0A2N5W5H8_9BASI</name>
<evidence type="ECO:0000313" key="3">
    <source>
        <dbReference type="Proteomes" id="UP000235388"/>
    </source>
</evidence>